<keyword evidence="1" id="KW-0805">Transcription regulation</keyword>
<evidence type="ECO:0000313" key="7">
    <source>
        <dbReference type="EMBL" id="NJQ07692.1"/>
    </source>
</evidence>
<dbReference type="InterPro" id="IPR009057">
    <property type="entry name" value="Homeodomain-like_sf"/>
</dbReference>
<dbReference type="PROSITE" id="PS50977">
    <property type="entry name" value="HTH_TETR_2"/>
    <property type="match status" value="1"/>
</dbReference>
<evidence type="ECO:0000256" key="3">
    <source>
        <dbReference type="ARBA" id="ARBA00023163"/>
    </source>
</evidence>
<dbReference type="SUPFAM" id="SSF48498">
    <property type="entry name" value="Tetracyclin repressor-like, C-terminal domain"/>
    <property type="match status" value="1"/>
</dbReference>
<organism evidence="7 8">
    <name type="scientific">Streptomyces lonarensis</name>
    <dbReference type="NCBI Taxonomy" id="700599"/>
    <lineage>
        <taxon>Bacteria</taxon>
        <taxon>Bacillati</taxon>
        <taxon>Actinomycetota</taxon>
        <taxon>Actinomycetes</taxon>
        <taxon>Kitasatosporales</taxon>
        <taxon>Streptomycetaceae</taxon>
        <taxon>Streptomyces</taxon>
    </lineage>
</organism>
<comment type="caution">
    <text evidence="7">The sequence shown here is derived from an EMBL/GenBank/DDBJ whole genome shotgun (WGS) entry which is preliminary data.</text>
</comment>
<accession>A0A7X6D3X9</accession>
<feature type="region of interest" description="Disordered" evidence="5">
    <location>
        <begin position="253"/>
        <end position="312"/>
    </location>
</feature>
<evidence type="ECO:0000256" key="4">
    <source>
        <dbReference type="PROSITE-ProRule" id="PRU00335"/>
    </source>
</evidence>
<dbReference type="GO" id="GO:0003700">
    <property type="term" value="F:DNA-binding transcription factor activity"/>
    <property type="evidence" value="ECO:0007669"/>
    <property type="project" value="TreeGrafter"/>
</dbReference>
<dbReference type="InterPro" id="IPR036271">
    <property type="entry name" value="Tet_transcr_reg_TetR-rel_C_sf"/>
</dbReference>
<feature type="DNA-binding region" description="H-T-H motif" evidence="4">
    <location>
        <begin position="55"/>
        <end position="74"/>
    </location>
</feature>
<dbReference type="InterPro" id="IPR050109">
    <property type="entry name" value="HTH-type_TetR-like_transc_reg"/>
</dbReference>
<keyword evidence="3" id="KW-0804">Transcription</keyword>
<dbReference type="InterPro" id="IPR004111">
    <property type="entry name" value="Repressor_TetR_C"/>
</dbReference>
<dbReference type="AlphaFoldDB" id="A0A7X6D3X9"/>
<dbReference type="RefSeq" id="WP_167972926.1">
    <property type="nucleotide sequence ID" value="NZ_JAAVJD010000186.1"/>
</dbReference>
<evidence type="ECO:0000313" key="8">
    <source>
        <dbReference type="Proteomes" id="UP000578686"/>
    </source>
</evidence>
<evidence type="ECO:0000256" key="2">
    <source>
        <dbReference type="ARBA" id="ARBA00023125"/>
    </source>
</evidence>
<evidence type="ECO:0000256" key="5">
    <source>
        <dbReference type="SAM" id="MobiDB-lite"/>
    </source>
</evidence>
<feature type="non-terminal residue" evidence="7">
    <location>
        <position position="312"/>
    </location>
</feature>
<dbReference type="SUPFAM" id="SSF46689">
    <property type="entry name" value="Homeodomain-like"/>
    <property type="match status" value="1"/>
</dbReference>
<dbReference type="InterPro" id="IPR001647">
    <property type="entry name" value="HTH_TetR"/>
</dbReference>
<feature type="region of interest" description="Disordered" evidence="5">
    <location>
        <begin position="1"/>
        <end position="32"/>
    </location>
</feature>
<dbReference type="PANTHER" id="PTHR30055:SF151">
    <property type="entry name" value="TRANSCRIPTIONAL REGULATORY PROTEIN"/>
    <property type="match status" value="1"/>
</dbReference>
<feature type="domain" description="HTH tetR-type" evidence="6">
    <location>
        <begin position="32"/>
        <end position="92"/>
    </location>
</feature>
<feature type="compositionally biased region" description="Low complexity" evidence="5">
    <location>
        <begin position="260"/>
        <end position="271"/>
    </location>
</feature>
<evidence type="ECO:0000256" key="1">
    <source>
        <dbReference type="ARBA" id="ARBA00023015"/>
    </source>
</evidence>
<dbReference type="Gene3D" id="1.10.10.60">
    <property type="entry name" value="Homeodomain-like"/>
    <property type="match status" value="1"/>
</dbReference>
<protein>
    <submittedName>
        <fullName evidence="7">TetR/AcrR family transcriptional regulator</fullName>
    </submittedName>
</protein>
<dbReference type="Pfam" id="PF02909">
    <property type="entry name" value="TetR_C_1"/>
    <property type="match status" value="1"/>
</dbReference>
<dbReference type="GO" id="GO:0045892">
    <property type="term" value="P:negative regulation of DNA-templated transcription"/>
    <property type="evidence" value="ECO:0007669"/>
    <property type="project" value="InterPro"/>
</dbReference>
<feature type="compositionally biased region" description="Gly residues" evidence="5">
    <location>
        <begin position="272"/>
        <end position="283"/>
    </location>
</feature>
<keyword evidence="8" id="KW-1185">Reference proteome</keyword>
<dbReference type="Proteomes" id="UP000578686">
    <property type="component" value="Unassembled WGS sequence"/>
</dbReference>
<dbReference type="EMBL" id="JAAVJD010000186">
    <property type="protein sequence ID" value="NJQ07692.1"/>
    <property type="molecule type" value="Genomic_DNA"/>
</dbReference>
<evidence type="ECO:0000259" key="6">
    <source>
        <dbReference type="PROSITE" id="PS50977"/>
    </source>
</evidence>
<dbReference type="Gene3D" id="1.10.357.10">
    <property type="entry name" value="Tetracycline Repressor, domain 2"/>
    <property type="match status" value="1"/>
</dbReference>
<dbReference type="Pfam" id="PF00440">
    <property type="entry name" value="TetR_N"/>
    <property type="match status" value="1"/>
</dbReference>
<proteinExistence type="predicted"/>
<gene>
    <name evidence="7" type="ORF">HCN56_19420</name>
</gene>
<dbReference type="PANTHER" id="PTHR30055">
    <property type="entry name" value="HTH-TYPE TRANSCRIPTIONAL REGULATOR RUTR"/>
    <property type="match status" value="1"/>
</dbReference>
<sequence>MSPAKPPQRTPEQMIDLYWGEPRRARRGPQGSLSVRRVVEAAVAVADAEGLAAVSMRRVAESLGVTTMSLYRYVPGRQELSELMLDHVGEPPDPAALPDGRRPRLAAIAGAMRARYHRHPWMLDVAITGPPMGPNTLGWMEAILATLEETGLSAADGVLVLTVLTGYIRYDSGVELSMAKAESRTGISAEEWGSAYGRVLANVVDDGRFPALSRAVAAGVFSHPSNGAEDFAWGLEFVLDGVDALIASRAPGRPGGAGTGARVAGPDAAAPAGGGRGSPGQRGRGWLPPWGSPFGRGRVPAWPRAGRRRAVT</sequence>
<name>A0A7X6D3X9_9ACTN</name>
<keyword evidence="2 4" id="KW-0238">DNA-binding</keyword>
<dbReference type="GO" id="GO:0000976">
    <property type="term" value="F:transcription cis-regulatory region binding"/>
    <property type="evidence" value="ECO:0007669"/>
    <property type="project" value="TreeGrafter"/>
</dbReference>
<reference evidence="7 8" key="1">
    <citation type="submission" date="2020-03" db="EMBL/GenBank/DDBJ databases">
        <title>Draft genome of Streptomyces sp. ventii, isolated from the Axial Seamount in the Pacific Ocean, and resequencing of the two type strains Streptomyces lonarensis strain NCL 716 and Streptomyces bohaiensis strain 11A07.</title>
        <authorList>
            <person name="Loughran R.M."/>
            <person name="Pfannmuller K.M."/>
            <person name="Wasson B.J."/>
            <person name="Deadmond M.C."/>
            <person name="Paddock B.E."/>
            <person name="Koyack M.J."/>
            <person name="Gallegos D.A."/>
            <person name="Mitchell E.A."/>
            <person name="Ushijima B."/>
            <person name="Saw J.H."/>
            <person name="Mcphail K.L."/>
            <person name="Videau P."/>
        </authorList>
    </citation>
    <scope>NUCLEOTIDE SEQUENCE [LARGE SCALE GENOMIC DNA]</scope>
    <source>
        <strain evidence="7 8">NCL716</strain>
    </source>
</reference>